<dbReference type="EMBL" id="MU117964">
    <property type="protein sequence ID" value="KAF9653251.1"/>
    <property type="molecule type" value="Genomic_DNA"/>
</dbReference>
<protein>
    <submittedName>
        <fullName evidence="1">Uncharacterized protein</fullName>
    </submittedName>
</protein>
<reference evidence="1" key="1">
    <citation type="submission" date="2019-10" db="EMBL/GenBank/DDBJ databases">
        <authorList>
            <consortium name="DOE Joint Genome Institute"/>
            <person name="Kuo A."/>
            <person name="Miyauchi S."/>
            <person name="Kiss E."/>
            <person name="Drula E."/>
            <person name="Kohler A."/>
            <person name="Sanchez-Garcia M."/>
            <person name="Andreopoulos B."/>
            <person name="Barry K.W."/>
            <person name="Bonito G."/>
            <person name="Buee M."/>
            <person name="Carver A."/>
            <person name="Chen C."/>
            <person name="Cichocki N."/>
            <person name="Clum A."/>
            <person name="Culley D."/>
            <person name="Crous P.W."/>
            <person name="Fauchery L."/>
            <person name="Girlanda M."/>
            <person name="Hayes R."/>
            <person name="Keri Z."/>
            <person name="Labutti K."/>
            <person name="Lipzen A."/>
            <person name="Lombard V."/>
            <person name="Magnuson J."/>
            <person name="Maillard F."/>
            <person name="Morin E."/>
            <person name="Murat C."/>
            <person name="Nolan M."/>
            <person name="Ohm R."/>
            <person name="Pangilinan J."/>
            <person name="Pereira M."/>
            <person name="Perotto S."/>
            <person name="Peter M."/>
            <person name="Riley R."/>
            <person name="Sitrit Y."/>
            <person name="Stielow B."/>
            <person name="Szollosi G."/>
            <person name="Zifcakova L."/>
            <person name="Stursova M."/>
            <person name="Spatafora J.W."/>
            <person name="Tedersoo L."/>
            <person name="Vaario L.-M."/>
            <person name="Yamada A."/>
            <person name="Yan M."/>
            <person name="Wang P."/>
            <person name="Xu J."/>
            <person name="Bruns T."/>
            <person name="Baldrian P."/>
            <person name="Vilgalys R."/>
            <person name="Henrissat B."/>
            <person name="Grigoriev I.V."/>
            <person name="Hibbett D."/>
            <person name="Nagy L.G."/>
            <person name="Martin F.M."/>
        </authorList>
    </citation>
    <scope>NUCLEOTIDE SEQUENCE</scope>
    <source>
        <strain evidence="1">P2</strain>
    </source>
</reference>
<evidence type="ECO:0000313" key="2">
    <source>
        <dbReference type="Proteomes" id="UP000886501"/>
    </source>
</evidence>
<proteinExistence type="predicted"/>
<dbReference type="Proteomes" id="UP000886501">
    <property type="component" value="Unassembled WGS sequence"/>
</dbReference>
<organism evidence="1 2">
    <name type="scientific">Thelephora ganbajun</name>
    <name type="common">Ganba fungus</name>
    <dbReference type="NCBI Taxonomy" id="370292"/>
    <lineage>
        <taxon>Eukaryota</taxon>
        <taxon>Fungi</taxon>
        <taxon>Dikarya</taxon>
        <taxon>Basidiomycota</taxon>
        <taxon>Agaricomycotina</taxon>
        <taxon>Agaricomycetes</taxon>
        <taxon>Thelephorales</taxon>
        <taxon>Thelephoraceae</taxon>
        <taxon>Thelephora</taxon>
    </lineage>
</organism>
<name>A0ACB6ZVV7_THEGA</name>
<gene>
    <name evidence="1" type="ORF">BDM02DRAFT_1878150</name>
</gene>
<sequence>MAGVASSTRVGYCYDPRMNEHKHLSYDHPEQPARITSIFETLENSGCTSRMIVLPAREVSEDEVALVHSRNVWERVIEIESMTTTQIRSKSRFYTAKSLFINSKTPSSVRLSCGATIEAAMAVADGRCKRSVAVVRPPGHHAEPNESMGFCFFNNVAIAAKNILQKTVIRKILILDWDVHHGNGIQAAFEEDPNVLYISIHRYENASFYPNDTSGSYSSKGKGRGLGFSVNIPWSKGGKGDGDYLYAFEKVVMPIAKEFAPEIVLVSAGFDAAEGDLLGECNVTPPVFAQMTSELCSLAGGRVVIVLEGGYNLASTSDSMLAVTKVLLGDPLPPLGEIFGADRSTAKTISDVRRAHAPHWKCFQSDEILVASTSTSHRTSNTATQRKRKRKNSDGEYTPHQKAENNPSTASTARRTSKRLAASTQLEQSITISTSTLSSWSTVTKRLSSSTSAPTSTSSTSFDCLPTPKDPDTSHLSTFTSKPELEGSSHDQSPAMRSYLLEDWSDDDLLSGFELEAFAPVKIGFPPKEKKIANDNNYSTSTLYSLTKVGDRIPLAPYL</sequence>
<reference evidence="1" key="2">
    <citation type="journal article" date="2020" name="Nat. Commun.">
        <title>Large-scale genome sequencing of mycorrhizal fungi provides insights into the early evolution of symbiotic traits.</title>
        <authorList>
            <person name="Miyauchi S."/>
            <person name="Kiss E."/>
            <person name="Kuo A."/>
            <person name="Drula E."/>
            <person name="Kohler A."/>
            <person name="Sanchez-Garcia M."/>
            <person name="Morin E."/>
            <person name="Andreopoulos B."/>
            <person name="Barry K.W."/>
            <person name="Bonito G."/>
            <person name="Buee M."/>
            <person name="Carver A."/>
            <person name="Chen C."/>
            <person name="Cichocki N."/>
            <person name="Clum A."/>
            <person name="Culley D."/>
            <person name="Crous P.W."/>
            <person name="Fauchery L."/>
            <person name="Girlanda M."/>
            <person name="Hayes R.D."/>
            <person name="Keri Z."/>
            <person name="LaButti K."/>
            <person name="Lipzen A."/>
            <person name="Lombard V."/>
            <person name="Magnuson J."/>
            <person name="Maillard F."/>
            <person name="Murat C."/>
            <person name="Nolan M."/>
            <person name="Ohm R.A."/>
            <person name="Pangilinan J."/>
            <person name="Pereira M.F."/>
            <person name="Perotto S."/>
            <person name="Peter M."/>
            <person name="Pfister S."/>
            <person name="Riley R."/>
            <person name="Sitrit Y."/>
            <person name="Stielow J.B."/>
            <person name="Szollosi G."/>
            <person name="Zifcakova L."/>
            <person name="Stursova M."/>
            <person name="Spatafora J.W."/>
            <person name="Tedersoo L."/>
            <person name="Vaario L.M."/>
            <person name="Yamada A."/>
            <person name="Yan M."/>
            <person name="Wang P."/>
            <person name="Xu J."/>
            <person name="Bruns T."/>
            <person name="Baldrian P."/>
            <person name="Vilgalys R."/>
            <person name="Dunand C."/>
            <person name="Henrissat B."/>
            <person name="Grigoriev I.V."/>
            <person name="Hibbett D."/>
            <person name="Nagy L.G."/>
            <person name="Martin F.M."/>
        </authorList>
    </citation>
    <scope>NUCLEOTIDE SEQUENCE</scope>
    <source>
        <strain evidence="1">P2</strain>
    </source>
</reference>
<keyword evidence="2" id="KW-1185">Reference proteome</keyword>
<accession>A0ACB6ZVV7</accession>
<comment type="caution">
    <text evidence="1">The sequence shown here is derived from an EMBL/GenBank/DDBJ whole genome shotgun (WGS) entry which is preliminary data.</text>
</comment>
<evidence type="ECO:0000313" key="1">
    <source>
        <dbReference type="EMBL" id="KAF9653251.1"/>
    </source>
</evidence>